<accession>A0A9Q0L777</accession>
<evidence type="ECO:0000256" key="1">
    <source>
        <dbReference type="SAM" id="MobiDB-lite"/>
    </source>
</evidence>
<feature type="region of interest" description="Disordered" evidence="1">
    <location>
        <begin position="206"/>
        <end position="230"/>
    </location>
</feature>
<dbReference type="Proteomes" id="UP001149090">
    <property type="component" value="Unassembled WGS sequence"/>
</dbReference>
<reference evidence="2" key="1">
    <citation type="submission" date="2022-10" db="EMBL/GenBank/DDBJ databases">
        <title>Novel sulphate-reducing endosymbionts in the free-living metamonad Anaeramoeba.</title>
        <authorList>
            <person name="Jerlstrom-Hultqvist J."/>
            <person name="Cepicka I."/>
            <person name="Gallot-Lavallee L."/>
            <person name="Salas-Leiva D."/>
            <person name="Curtis B.A."/>
            <person name="Zahonova K."/>
            <person name="Pipaliya S."/>
            <person name="Dacks J."/>
            <person name="Roger A.J."/>
        </authorList>
    </citation>
    <scope>NUCLEOTIDE SEQUENCE</scope>
    <source>
        <strain evidence="2">BMAN</strain>
    </source>
</reference>
<dbReference type="Gene3D" id="6.10.140.1020">
    <property type="match status" value="1"/>
</dbReference>
<sequence>MEKESRLKQLKSTSFFVYDEKEEEKLENLIEKWRDVCQKIMTELLDTAQKNNSNIQMKDKKALRNHASMKPKRNFQIKKYSISNSPNEKTNCPKISENKNQLPIQNFQLTLSPKKQKKLHFQINKLEFPQNSKRKHFQFKTFLKRQRNRERKRNSKIFSNSKFFYTRNLINSTRSKTETKISTKSKNSIIPFKNKKVSKIFSKSKSELNNNNNNNNNNNYNNNNNSPTTIVFSPNPSCKIELTISKVQFARPTTHPVASLFKNRIKNELISNIF</sequence>
<comment type="caution">
    <text evidence="2">The sequence shown here is derived from an EMBL/GenBank/DDBJ whole genome shotgun (WGS) entry which is preliminary data.</text>
</comment>
<protein>
    <submittedName>
        <fullName evidence="2">Swi5-dependent recombination DNA repair protein</fullName>
    </submittedName>
</protein>
<gene>
    <name evidence="2" type="ORF">M0811_13300</name>
</gene>
<dbReference type="EMBL" id="JAPDFW010000135">
    <property type="protein sequence ID" value="KAJ5067039.1"/>
    <property type="molecule type" value="Genomic_DNA"/>
</dbReference>
<proteinExistence type="predicted"/>
<evidence type="ECO:0000313" key="3">
    <source>
        <dbReference type="Proteomes" id="UP001149090"/>
    </source>
</evidence>
<keyword evidence="3" id="KW-1185">Reference proteome</keyword>
<feature type="compositionally biased region" description="Low complexity" evidence="1">
    <location>
        <begin position="206"/>
        <end position="225"/>
    </location>
</feature>
<organism evidence="2 3">
    <name type="scientific">Anaeramoeba ignava</name>
    <name type="common">Anaerobic marine amoeba</name>
    <dbReference type="NCBI Taxonomy" id="1746090"/>
    <lineage>
        <taxon>Eukaryota</taxon>
        <taxon>Metamonada</taxon>
        <taxon>Anaeramoebidae</taxon>
        <taxon>Anaeramoeba</taxon>
    </lineage>
</organism>
<evidence type="ECO:0000313" key="2">
    <source>
        <dbReference type="EMBL" id="KAJ5067039.1"/>
    </source>
</evidence>
<name>A0A9Q0L777_ANAIG</name>
<dbReference type="AlphaFoldDB" id="A0A9Q0L777"/>